<dbReference type="PANTHER" id="PTHR37316">
    <property type="entry name" value="TEICHOIC ACID GLYCEROL-PHOSPHATE PRIMASE"/>
    <property type="match status" value="1"/>
</dbReference>
<evidence type="ECO:0000256" key="6">
    <source>
        <dbReference type="ARBA" id="ARBA00023136"/>
    </source>
</evidence>
<keyword evidence="5" id="KW-0777">Teichoic acid biosynthesis</keyword>
<dbReference type="EMBL" id="FNRF01000003">
    <property type="protein sequence ID" value="SEA55429.1"/>
    <property type="molecule type" value="Genomic_DNA"/>
</dbReference>
<evidence type="ECO:0000256" key="5">
    <source>
        <dbReference type="ARBA" id="ARBA00022944"/>
    </source>
</evidence>
<dbReference type="RefSeq" id="WP_175456345.1">
    <property type="nucleotide sequence ID" value="NZ_FNRF01000003.1"/>
</dbReference>
<keyword evidence="4 7" id="KW-0808">Transferase</keyword>
<evidence type="ECO:0000256" key="4">
    <source>
        <dbReference type="ARBA" id="ARBA00022679"/>
    </source>
</evidence>
<dbReference type="GO" id="GO:0019350">
    <property type="term" value="P:teichoic acid biosynthetic process"/>
    <property type="evidence" value="ECO:0007669"/>
    <property type="project" value="UniProtKB-KW"/>
</dbReference>
<accession>A0A1H4C4Y9</accession>
<evidence type="ECO:0000256" key="2">
    <source>
        <dbReference type="ARBA" id="ARBA00010488"/>
    </source>
</evidence>
<organism evidence="7 8">
    <name type="scientific">Xylanibacter ruminicola</name>
    <name type="common">Prevotella ruminicola</name>
    <dbReference type="NCBI Taxonomy" id="839"/>
    <lineage>
        <taxon>Bacteria</taxon>
        <taxon>Pseudomonadati</taxon>
        <taxon>Bacteroidota</taxon>
        <taxon>Bacteroidia</taxon>
        <taxon>Bacteroidales</taxon>
        <taxon>Prevotellaceae</taxon>
        <taxon>Xylanibacter</taxon>
    </lineage>
</organism>
<dbReference type="Gene3D" id="3.40.50.12580">
    <property type="match status" value="1"/>
</dbReference>
<gene>
    <name evidence="7" type="ORF">SAMN05216462_1771</name>
</gene>
<dbReference type="Gene3D" id="3.40.50.11820">
    <property type="match status" value="1"/>
</dbReference>
<dbReference type="InterPro" id="IPR043148">
    <property type="entry name" value="TagF_C"/>
</dbReference>
<name>A0A1H4C4Y9_XYLRU</name>
<dbReference type="InterPro" id="IPR051612">
    <property type="entry name" value="Teichoic_Acid_Biosynth"/>
</dbReference>
<reference evidence="7 8" key="1">
    <citation type="submission" date="2016-10" db="EMBL/GenBank/DDBJ databases">
        <authorList>
            <person name="de Groot N.N."/>
        </authorList>
    </citation>
    <scope>NUCLEOTIDE SEQUENCE [LARGE SCALE GENOMIC DNA]</scope>
    <source>
        <strain evidence="7 8">D31d</strain>
    </source>
</reference>
<dbReference type="InterPro" id="IPR007554">
    <property type="entry name" value="Glycerophosphate_synth"/>
</dbReference>
<dbReference type="InterPro" id="IPR043149">
    <property type="entry name" value="TagF_N"/>
</dbReference>
<evidence type="ECO:0000256" key="3">
    <source>
        <dbReference type="ARBA" id="ARBA00022475"/>
    </source>
</evidence>
<comment type="subcellular location">
    <subcellularLocation>
        <location evidence="1">Cell membrane</location>
        <topology evidence="1">Peripheral membrane protein</topology>
    </subcellularLocation>
</comment>
<dbReference type="AlphaFoldDB" id="A0A1H4C4Y9"/>
<dbReference type="PANTHER" id="PTHR37316:SF3">
    <property type="entry name" value="TEICHOIC ACID GLYCEROL-PHOSPHATE TRANSFERASE"/>
    <property type="match status" value="1"/>
</dbReference>
<dbReference type="Pfam" id="PF04464">
    <property type="entry name" value="Glyphos_transf"/>
    <property type="match status" value="1"/>
</dbReference>
<evidence type="ECO:0000313" key="8">
    <source>
        <dbReference type="Proteomes" id="UP000182257"/>
    </source>
</evidence>
<keyword evidence="6" id="KW-0472">Membrane</keyword>
<evidence type="ECO:0000313" key="7">
    <source>
        <dbReference type="EMBL" id="SEA55429.1"/>
    </source>
</evidence>
<protein>
    <submittedName>
        <fullName evidence="7">CDP-glycerol:poly(Glycerophosphate) glycerophosphotransferase</fullName>
    </submittedName>
</protein>
<keyword evidence="3" id="KW-1003">Cell membrane</keyword>
<dbReference type="SUPFAM" id="SSF53756">
    <property type="entry name" value="UDP-Glycosyltransferase/glycogen phosphorylase"/>
    <property type="match status" value="1"/>
</dbReference>
<evidence type="ECO:0000256" key="1">
    <source>
        <dbReference type="ARBA" id="ARBA00004202"/>
    </source>
</evidence>
<dbReference type="GO" id="GO:0047355">
    <property type="term" value="F:CDP-glycerol glycerophosphotransferase activity"/>
    <property type="evidence" value="ECO:0007669"/>
    <property type="project" value="InterPro"/>
</dbReference>
<dbReference type="Proteomes" id="UP000182257">
    <property type="component" value="Unassembled WGS sequence"/>
</dbReference>
<sequence length="388" mass="46508">MEIRERLVYILKHYKWIQYTYRICMSLFFRLVGQFFKIDKDLVLINSWVGKKYNDSPKVLFETMKDDHRFKNLKYVWAFEHPEKFDLKGAKCIKIDTWEYFKTALKAKVWITCVNIERGLTIKKNDTIYINTWHGAGTKKIGNACASRHDYDLSNVNMMLVQSDFEKDIFIRDFNCRAEYIRKVGFPRNDELFHITDKDRIKYRKQFNIPDGKKVILYAPTWRDSKDGGLSYRVEPPIHIEKWRERFGEEYVVLFRMHPFTTIFNMQYDDFSRDCSSYDNLNHILAITDVLITDYSTIVYDSAVAHIPFICFGFDYDRYYVERGFYYDLDKVYPGGVLRTEEEIWKRIEDVMNDVDKDKYAAFREKYIEAGGHATEMVLDELDHQLKD</sequence>
<dbReference type="GO" id="GO:0005886">
    <property type="term" value="C:plasma membrane"/>
    <property type="evidence" value="ECO:0007669"/>
    <property type="project" value="UniProtKB-SubCell"/>
</dbReference>
<comment type="similarity">
    <text evidence="2">Belongs to the CDP-glycerol glycerophosphotransferase family.</text>
</comment>
<proteinExistence type="inferred from homology"/>